<evidence type="ECO:0000256" key="2">
    <source>
        <dbReference type="ARBA" id="ARBA00022771"/>
    </source>
</evidence>
<dbReference type="GO" id="GO:0005829">
    <property type="term" value="C:cytosol"/>
    <property type="evidence" value="ECO:0007669"/>
    <property type="project" value="TreeGrafter"/>
</dbReference>
<dbReference type="AlphaFoldDB" id="A0A183AES6"/>
<proteinExistence type="predicted"/>
<name>A0A183AES6_9TREM</name>
<feature type="domain" description="ZC3H15/TMA46 family C-terminal" evidence="4">
    <location>
        <begin position="1"/>
        <end position="73"/>
    </location>
</feature>
<dbReference type="PANTHER" id="PTHR12681:SF0">
    <property type="entry name" value="ZINC FINGER CCCH DOMAIN-CONTAINING PROTEIN 15"/>
    <property type="match status" value="1"/>
</dbReference>
<evidence type="ECO:0000256" key="1">
    <source>
        <dbReference type="ARBA" id="ARBA00022723"/>
    </source>
</evidence>
<protein>
    <submittedName>
        <fullName evidence="5">DFRP_C domain-containing protein</fullName>
    </submittedName>
</protein>
<organism evidence="5">
    <name type="scientific">Echinostoma caproni</name>
    <dbReference type="NCBI Taxonomy" id="27848"/>
    <lineage>
        <taxon>Eukaryota</taxon>
        <taxon>Metazoa</taxon>
        <taxon>Spiralia</taxon>
        <taxon>Lophotrochozoa</taxon>
        <taxon>Platyhelminthes</taxon>
        <taxon>Trematoda</taxon>
        <taxon>Digenea</taxon>
        <taxon>Plagiorchiida</taxon>
        <taxon>Echinostomata</taxon>
        <taxon>Echinostomatoidea</taxon>
        <taxon>Echinostomatidae</taxon>
        <taxon>Echinostoma</taxon>
    </lineage>
</organism>
<dbReference type="GO" id="GO:0003729">
    <property type="term" value="F:mRNA binding"/>
    <property type="evidence" value="ECO:0007669"/>
    <property type="project" value="TreeGrafter"/>
</dbReference>
<dbReference type="InterPro" id="IPR032378">
    <property type="entry name" value="ZC3H15/TMA46_C"/>
</dbReference>
<keyword evidence="3" id="KW-0862">Zinc</keyword>
<dbReference type="WBParaSite" id="ECPE_0000547401-mRNA-1">
    <property type="protein sequence ID" value="ECPE_0000547401-mRNA-1"/>
    <property type="gene ID" value="ECPE_0000547401"/>
</dbReference>
<keyword evidence="1" id="KW-0479">Metal-binding</keyword>
<accession>A0A183AES6</accession>
<evidence type="ECO:0000256" key="3">
    <source>
        <dbReference type="ARBA" id="ARBA00022833"/>
    </source>
</evidence>
<dbReference type="Pfam" id="PF16543">
    <property type="entry name" value="DFRP_C"/>
    <property type="match status" value="1"/>
</dbReference>
<sequence length="169" mass="18881">LGMNQTKVTFKTFLAWKKRKRVEKMEAGISAKAKREADFKQGRTAGISGREMFEFNPNLVTESGEVDEDGEGDVVYARTTEAEEDEYTGPLREIDANTFLLTEEDADDDETIVNGEHQTLLMSASAIPGLSKSLKNDKDPGLIAVDEELFDEADLDDLENELDELEIEQ</sequence>
<dbReference type="Gene3D" id="6.20.400.10">
    <property type="match status" value="1"/>
</dbReference>
<dbReference type="PANTHER" id="PTHR12681">
    <property type="entry name" value="ZINC FINGER-CONTAINING PROTEIN P48ZNF"/>
    <property type="match status" value="1"/>
</dbReference>
<evidence type="ECO:0000313" key="5">
    <source>
        <dbReference type="WBParaSite" id="ECPE_0000547401-mRNA-1"/>
    </source>
</evidence>
<keyword evidence="2" id="KW-0863">Zinc-finger</keyword>
<evidence type="ECO:0000259" key="4">
    <source>
        <dbReference type="Pfam" id="PF16543"/>
    </source>
</evidence>
<dbReference type="GO" id="GO:0008270">
    <property type="term" value="F:zinc ion binding"/>
    <property type="evidence" value="ECO:0007669"/>
    <property type="project" value="UniProtKB-KW"/>
</dbReference>
<dbReference type="GO" id="GO:0002181">
    <property type="term" value="P:cytoplasmic translation"/>
    <property type="evidence" value="ECO:0007669"/>
    <property type="project" value="TreeGrafter"/>
</dbReference>
<reference evidence="5" key="1">
    <citation type="submission" date="2016-06" db="UniProtKB">
        <authorList>
            <consortium name="WormBaseParasite"/>
        </authorList>
    </citation>
    <scope>IDENTIFICATION</scope>
</reference>